<name>A0ABW0NQN4_9MICO</name>
<reference evidence="3" key="1">
    <citation type="journal article" date="2019" name="Int. J. Syst. Evol. Microbiol.">
        <title>The Global Catalogue of Microorganisms (GCM) 10K type strain sequencing project: providing services to taxonomists for standard genome sequencing and annotation.</title>
        <authorList>
            <consortium name="The Broad Institute Genomics Platform"/>
            <consortium name="The Broad Institute Genome Sequencing Center for Infectious Disease"/>
            <person name="Wu L."/>
            <person name="Ma J."/>
        </authorList>
    </citation>
    <scope>NUCLEOTIDE SEQUENCE [LARGE SCALE GENOMIC DNA]</scope>
    <source>
        <strain evidence="3">CGMCC 4.6997</strain>
    </source>
</reference>
<evidence type="ECO:0000313" key="3">
    <source>
        <dbReference type="Proteomes" id="UP001596039"/>
    </source>
</evidence>
<dbReference type="Pfam" id="PF09995">
    <property type="entry name" value="MPAB_Lcp_cat"/>
    <property type="match status" value="1"/>
</dbReference>
<feature type="domain" description="ER-bound oxygenase mpaB/mpaB'/Rubber oxygenase catalytic" evidence="1">
    <location>
        <begin position="10"/>
        <end position="221"/>
    </location>
</feature>
<organism evidence="2 3">
    <name type="scientific">Lysinimonas soli</name>
    <dbReference type="NCBI Taxonomy" id="1074233"/>
    <lineage>
        <taxon>Bacteria</taxon>
        <taxon>Bacillati</taxon>
        <taxon>Actinomycetota</taxon>
        <taxon>Actinomycetes</taxon>
        <taxon>Micrococcales</taxon>
        <taxon>Microbacteriaceae</taxon>
        <taxon>Lysinimonas</taxon>
    </lineage>
</organism>
<evidence type="ECO:0000313" key="2">
    <source>
        <dbReference type="EMBL" id="MFC5502850.1"/>
    </source>
</evidence>
<proteinExistence type="predicted"/>
<dbReference type="EMBL" id="JBHSMG010000002">
    <property type="protein sequence ID" value="MFC5502850.1"/>
    <property type="molecule type" value="Genomic_DNA"/>
</dbReference>
<sequence>MTRSRTFEQYAADGVLVLGGAAAILLQVADPVVAHGVAGYSSFARDPMRRLRSTLSYVYAVGLGTDAQAALAAGSVDRAHHGIPGAMDAQRQLWVAATLHELGREVHELVHGPLAPQLADEIYAASGRLGTMLQLPPEAWPADRAAFAAYWADAVAGLEVTDEARGIARELLHSRAAPWWIRAGLPLARVVTAGLLPPTVRDAYGLAHHPARYRTAIRFVRVLVRVTPRRLRELPSRRLLARLDEPHRGSYS</sequence>
<evidence type="ECO:0000259" key="1">
    <source>
        <dbReference type="Pfam" id="PF09995"/>
    </source>
</evidence>
<accession>A0ABW0NQN4</accession>
<dbReference type="PANTHER" id="PTHR36151">
    <property type="entry name" value="BLR2777 PROTEIN"/>
    <property type="match status" value="1"/>
</dbReference>
<keyword evidence="3" id="KW-1185">Reference proteome</keyword>
<gene>
    <name evidence="2" type="ORF">ACFPJ4_11420</name>
</gene>
<dbReference type="InterPro" id="IPR018713">
    <property type="entry name" value="MPAB/Lcp_cat_dom"/>
</dbReference>
<comment type="caution">
    <text evidence="2">The sequence shown here is derived from an EMBL/GenBank/DDBJ whole genome shotgun (WGS) entry which is preliminary data.</text>
</comment>
<dbReference type="Proteomes" id="UP001596039">
    <property type="component" value="Unassembled WGS sequence"/>
</dbReference>
<dbReference type="PANTHER" id="PTHR36151:SF3">
    <property type="entry name" value="ER-BOUND OXYGENASE MPAB_MPAB'_RUBBER OXYGENASE CATALYTIC DOMAIN-CONTAINING PROTEIN"/>
    <property type="match status" value="1"/>
</dbReference>
<protein>
    <submittedName>
        <fullName evidence="2">Oxygenase MpaB family protein</fullName>
    </submittedName>
</protein>
<dbReference type="RefSeq" id="WP_386740550.1">
    <property type="nucleotide sequence ID" value="NZ_JBHSMG010000002.1"/>
</dbReference>